<dbReference type="GO" id="GO:0006412">
    <property type="term" value="P:translation"/>
    <property type="evidence" value="ECO:0007669"/>
    <property type="project" value="UniProtKB-UniRule"/>
</dbReference>
<dbReference type="SUPFAM" id="SSF48662">
    <property type="entry name" value="Ribosomal protein L39e"/>
    <property type="match status" value="1"/>
</dbReference>
<dbReference type="PROSITE" id="PS00051">
    <property type="entry name" value="RIBOSOMAL_L39E"/>
    <property type="match status" value="1"/>
</dbReference>
<dbReference type="InterPro" id="IPR000077">
    <property type="entry name" value="Ribosomal_eL39"/>
</dbReference>
<dbReference type="NCBIfam" id="NF002316">
    <property type="entry name" value="PRK01242.1"/>
    <property type="match status" value="1"/>
</dbReference>
<accession>A0A8J7RG45</accession>
<evidence type="ECO:0000256" key="3">
    <source>
        <dbReference type="ARBA" id="ARBA00023274"/>
    </source>
</evidence>
<name>A0A8J7RG45_METVO</name>
<gene>
    <name evidence="5" type="primary">rpl39e</name>
    <name evidence="6" type="ORF">J3E07_001174</name>
</gene>
<evidence type="ECO:0000313" key="7">
    <source>
        <dbReference type="Proteomes" id="UP000740329"/>
    </source>
</evidence>
<dbReference type="GO" id="GO:0003735">
    <property type="term" value="F:structural constituent of ribosome"/>
    <property type="evidence" value="ECO:0007669"/>
    <property type="project" value="InterPro"/>
</dbReference>
<dbReference type="Pfam" id="PF00832">
    <property type="entry name" value="Ribosomal_L39"/>
    <property type="match status" value="1"/>
</dbReference>
<dbReference type="EMBL" id="JAGGMV010000003">
    <property type="protein sequence ID" value="MBP2201749.1"/>
    <property type="molecule type" value="Genomic_DNA"/>
</dbReference>
<keyword evidence="3 5" id="KW-0687">Ribonucleoprotein</keyword>
<evidence type="ECO:0000256" key="1">
    <source>
        <dbReference type="ARBA" id="ARBA00009339"/>
    </source>
</evidence>
<evidence type="ECO:0000256" key="4">
    <source>
        <dbReference type="ARBA" id="ARBA00035234"/>
    </source>
</evidence>
<keyword evidence="2 5" id="KW-0689">Ribosomal protein</keyword>
<sequence>MASNKPLGKKIRLAKALNQNRRVPLFAVAKTKGAVRSHPKMRNWRRKNLKK</sequence>
<evidence type="ECO:0000313" key="6">
    <source>
        <dbReference type="EMBL" id="MBP2201749.1"/>
    </source>
</evidence>
<evidence type="ECO:0000256" key="5">
    <source>
        <dbReference type="HAMAP-Rule" id="MF_00629"/>
    </source>
</evidence>
<comment type="similarity">
    <text evidence="1 5">Belongs to the eukaryotic ribosomal protein eL39 family.</text>
</comment>
<protein>
    <recommendedName>
        <fullName evidence="4 5">Large ribosomal subunit protein eL39</fullName>
    </recommendedName>
</protein>
<comment type="caution">
    <text evidence="6">The sequence shown here is derived from an EMBL/GenBank/DDBJ whole genome shotgun (WGS) entry which is preliminary data.</text>
</comment>
<dbReference type="InterPro" id="IPR020083">
    <property type="entry name" value="Ribosomal_eL39_CS"/>
</dbReference>
<proteinExistence type="inferred from homology"/>
<dbReference type="RefSeq" id="WP_209591228.1">
    <property type="nucleotide sequence ID" value="NZ_JAGGMO010000003.1"/>
</dbReference>
<evidence type="ECO:0000256" key="2">
    <source>
        <dbReference type="ARBA" id="ARBA00022980"/>
    </source>
</evidence>
<dbReference type="GO" id="GO:0005840">
    <property type="term" value="C:ribosome"/>
    <property type="evidence" value="ECO:0007669"/>
    <property type="project" value="UniProtKB-KW"/>
</dbReference>
<dbReference type="GO" id="GO:1990904">
    <property type="term" value="C:ribonucleoprotein complex"/>
    <property type="evidence" value="ECO:0007669"/>
    <property type="project" value="UniProtKB-KW"/>
</dbReference>
<dbReference type="Gene3D" id="1.10.1620.10">
    <property type="entry name" value="Ribosomal protein L39e"/>
    <property type="match status" value="1"/>
</dbReference>
<dbReference type="InterPro" id="IPR023626">
    <property type="entry name" value="Ribosomal_eL39_dom_sf"/>
</dbReference>
<dbReference type="AlphaFoldDB" id="A0A8J7RG45"/>
<reference evidence="6" key="1">
    <citation type="submission" date="2021-03" db="EMBL/GenBank/DDBJ databases">
        <title>Genomic Encyclopedia of Type Strains, Phase IV (KMG-V): Genome sequencing to study the core and pangenomes of soil and plant-associated prokaryotes.</title>
        <authorList>
            <person name="Whitman W."/>
        </authorList>
    </citation>
    <scope>NUCLEOTIDE SEQUENCE</scope>
    <source>
        <strain evidence="6">C4</strain>
    </source>
</reference>
<dbReference type="HAMAP" id="MF_00629">
    <property type="entry name" value="Ribosomal_eL39"/>
    <property type="match status" value="1"/>
</dbReference>
<organism evidence="6 7">
    <name type="scientific">Methanococcus voltae</name>
    <dbReference type="NCBI Taxonomy" id="2188"/>
    <lineage>
        <taxon>Archaea</taxon>
        <taxon>Methanobacteriati</taxon>
        <taxon>Methanobacteriota</taxon>
        <taxon>Methanomada group</taxon>
        <taxon>Methanococci</taxon>
        <taxon>Methanococcales</taxon>
        <taxon>Methanococcaceae</taxon>
        <taxon>Methanococcus</taxon>
    </lineage>
</organism>
<dbReference type="OrthoDB" id="65887at2157"/>
<dbReference type="Proteomes" id="UP000740329">
    <property type="component" value="Unassembled WGS sequence"/>
</dbReference>